<name>A0A4D7JQ66_9BACT</name>
<evidence type="ECO:0000313" key="3">
    <source>
        <dbReference type="Proteomes" id="UP000298616"/>
    </source>
</evidence>
<dbReference type="KEGG" id="fpf:DCC35_13130"/>
<dbReference type="AlphaFoldDB" id="A0A4D7JQ66"/>
<evidence type="ECO:0000256" key="1">
    <source>
        <dbReference type="SAM" id="SignalP"/>
    </source>
</evidence>
<keyword evidence="1" id="KW-0732">Signal</keyword>
<dbReference type="OrthoDB" id="9984722at2"/>
<dbReference type="EMBL" id="CP028923">
    <property type="protein sequence ID" value="QCK15620.1"/>
    <property type="molecule type" value="Genomic_DNA"/>
</dbReference>
<feature type="chain" id="PRO_5020408040" description="Lipocalin-like domain-containing protein" evidence="1">
    <location>
        <begin position="24"/>
        <end position="187"/>
    </location>
</feature>
<accession>A0A4D7JQ66</accession>
<dbReference type="Proteomes" id="UP000298616">
    <property type="component" value="Chromosome"/>
</dbReference>
<dbReference type="PROSITE" id="PS51257">
    <property type="entry name" value="PROKAR_LIPOPROTEIN"/>
    <property type="match status" value="1"/>
</dbReference>
<gene>
    <name evidence="2" type="ORF">DCC35_13130</name>
</gene>
<evidence type="ECO:0000313" key="2">
    <source>
        <dbReference type="EMBL" id="QCK15620.1"/>
    </source>
</evidence>
<dbReference type="RefSeq" id="WP_137091215.1">
    <property type="nucleotide sequence ID" value="NZ_CP028923.1"/>
</dbReference>
<protein>
    <recommendedName>
        <fullName evidence="4">Lipocalin-like domain-containing protein</fullName>
    </recommendedName>
</protein>
<reference evidence="2 3" key="1">
    <citation type="submission" date="2018-04" db="EMBL/GenBank/DDBJ databases">
        <title>Complete genome uncultured novel isolate.</title>
        <authorList>
            <person name="Merlino G."/>
        </authorList>
    </citation>
    <scope>NUCLEOTIDE SEQUENCE [LARGE SCALE GENOMIC DNA]</scope>
    <source>
        <strain evidence="3">R1DC9</strain>
    </source>
</reference>
<sequence length="187" mass="19987">MKLLNIRIIAVLMSVCVIIFSCSDDEDENLTPNNPDGIALDNVSDGQGKAASSGSLNLNWTGNASWESTTSINSGGITYLRWIVTLEGPTSEDYIRIQIVENEANSSEAGPDDGTYIIGGSMDENDVSVYTSEDSYFFDPSSDGEFVLTKSGNVLEITLDANNLEKGGIGSSDQLIDLDLALKASEN</sequence>
<keyword evidence="3" id="KW-1185">Reference proteome</keyword>
<organism evidence="2 3">
    <name type="scientific">Mangrovivirga cuniculi</name>
    <dbReference type="NCBI Taxonomy" id="2715131"/>
    <lineage>
        <taxon>Bacteria</taxon>
        <taxon>Pseudomonadati</taxon>
        <taxon>Bacteroidota</taxon>
        <taxon>Cytophagia</taxon>
        <taxon>Cytophagales</taxon>
        <taxon>Mangrovivirgaceae</taxon>
        <taxon>Mangrovivirga</taxon>
    </lineage>
</organism>
<proteinExistence type="predicted"/>
<evidence type="ECO:0008006" key="4">
    <source>
        <dbReference type="Google" id="ProtNLM"/>
    </source>
</evidence>
<feature type="signal peptide" evidence="1">
    <location>
        <begin position="1"/>
        <end position="23"/>
    </location>
</feature>